<dbReference type="Pfam" id="PF00583">
    <property type="entry name" value="Acetyltransf_1"/>
    <property type="match status" value="1"/>
</dbReference>
<sequence length="151" mass="17543">MYTIKEADSPSMWQLTARLIHELAVYENLENLCSATTDDIEKLFSDNLLHALIAFNETGEVAGFLTYFYMLSTFRGKKIAYMDDLFIRENHRRNGLGKKLITAWEQIGRSADCCKLEWKCLTWNKPAQNFYEAFGGTKDVENLTYYKVIDK</sequence>
<dbReference type="InterPro" id="IPR051016">
    <property type="entry name" value="Diverse_Substrate_AcTransf"/>
</dbReference>
<keyword evidence="2 5" id="KW-0808">Transferase</keyword>
<dbReference type="Proteomes" id="UP000295188">
    <property type="component" value="Unassembled WGS sequence"/>
</dbReference>
<reference evidence="5 6" key="1">
    <citation type="submission" date="2019-03" db="EMBL/GenBank/DDBJ databases">
        <title>Genomic Encyclopedia of Type Strains, Phase IV (KMG-IV): sequencing the most valuable type-strain genomes for metagenomic binning, comparative biology and taxonomic classification.</title>
        <authorList>
            <person name="Goeker M."/>
        </authorList>
    </citation>
    <scope>NUCLEOTIDE SEQUENCE [LARGE SCALE GENOMIC DNA]</scope>
    <source>
        <strain evidence="5 6">DSM 20467</strain>
    </source>
</reference>
<name>A0A4R3KC11_9FIRM</name>
<dbReference type="CDD" id="cd04301">
    <property type="entry name" value="NAT_SF"/>
    <property type="match status" value="1"/>
</dbReference>
<dbReference type="GO" id="GO:0008080">
    <property type="term" value="F:N-acetyltransferase activity"/>
    <property type="evidence" value="ECO:0007669"/>
    <property type="project" value="UniProtKB-ARBA"/>
</dbReference>
<proteinExistence type="inferred from homology"/>
<evidence type="ECO:0000259" key="4">
    <source>
        <dbReference type="PROSITE" id="PS51186"/>
    </source>
</evidence>
<evidence type="ECO:0000313" key="5">
    <source>
        <dbReference type="EMBL" id="TCS80575.1"/>
    </source>
</evidence>
<dbReference type="PANTHER" id="PTHR10545:SF29">
    <property type="entry name" value="GH14572P-RELATED"/>
    <property type="match status" value="1"/>
</dbReference>
<gene>
    <name evidence="5" type="ORF">EDC37_104179</name>
</gene>
<dbReference type="PROSITE" id="PS51186">
    <property type="entry name" value="GNAT"/>
    <property type="match status" value="1"/>
</dbReference>
<dbReference type="AlphaFoldDB" id="A0A4R3KC11"/>
<dbReference type="FunFam" id="3.40.630.30:FF:000064">
    <property type="entry name" value="GNAT family acetyltransferase"/>
    <property type="match status" value="1"/>
</dbReference>
<evidence type="ECO:0000313" key="6">
    <source>
        <dbReference type="Proteomes" id="UP000295188"/>
    </source>
</evidence>
<dbReference type="Gene3D" id="3.40.630.30">
    <property type="match status" value="1"/>
</dbReference>
<evidence type="ECO:0000256" key="3">
    <source>
        <dbReference type="ARBA" id="ARBA00023315"/>
    </source>
</evidence>
<keyword evidence="6" id="KW-1185">Reference proteome</keyword>
<evidence type="ECO:0000256" key="1">
    <source>
        <dbReference type="ARBA" id="ARBA00008694"/>
    </source>
</evidence>
<dbReference type="InterPro" id="IPR000182">
    <property type="entry name" value="GNAT_dom"/>
</dbReference>
<dbReference type="InterPro" id="IPR016181">
    <property type="entry name" value="Acyl_CoA_acyltransferase"/>
</dbReference>
<feature type="domain" description="N-acetyltransferase" evidence="4">
    <location>
        <begin position="1"/>
        <end position="151"/>
    </location>
</feature>
<comment type="similarity">
    <text evidence="1">Belongs to the acetyltransferase family.</text>
</comment>
<dbReference type="EMBL" id="SMAA01000004">
    <property type="protein sequence ID" value="TCS80575.1"/>
    <property type="molecule type" value="Genomic_DNA"/>
</dbReference>
<dbReference type="RefSeq" id="WP_165874448.1">
    <property type="nucleotide sequence ID" value="NZ_SMAA01000004.1"/>
</dbReference>
<accession>A0A4R3KC11</accession>
<dbReference type="SUPFAM" id="SSF55729">
    <property type="entry name" value="Acyl-CoA N-acyltransferases (Nat)"/>
    <property type="match status" value="1"/>
</dbReference>
<organism evidence="5 6">
    <name type="scientific">Pectinatus cerevisiiphilus</name>
    <dbReference type="NCBI Taxonomy" id="86956"/>
    <lineage>
        <taxon>Bacteria</taxon>
        <taxon>Bacillati</taxon>
        <taxon>Bacillota</taxon>
        <taxon>Negativicutes</taxon>
        <taxon>Selenomonadales</taxon>
        <taxon>Selenomonadaceae</taxon>
        <taxon>Pectinatus</taxon>
    </lineage>
</organism>
<keyword evidence="3" id="KW-0012">Acyltransferase</keyword>
<comment type="caution">
    <text evidence="5">The sequence shown here is derived from an EMBL/GenBank/DDBJ whole genome shotgun (WGS) entry which is preliminary data.</text>
</comment>
<protein>
    <submittedName>
        <fullName evidence="5">Acetyltransferase (GNAT) family protein</fullName>
    </submittedName>
</protein>
<dbReference type="PANTHER" id="PTHR10545">
    <property type="entry name" value="DIAMINE N-ACETYLTRANSFERASE"/>
    <property type="match status" value="1"/>
</dbReference>
<evidence type="ECO:0000256" key="2">
    <source>
        <dbReference type="ARBA" id="ARBA00022679"/>
    </source>
</evidence>